<dbReference type="AlphaFoldDB" id="A0A6J7SRA8"/>
<dbReference type="Gene3D" id="3.40.50.720">
    <property type="entry name" value="NAD(P)-binding Rossmann-like Domain"/>
    <property type="match status" value="1"/>
</dbReference>
<dbReference type="Pfam" id="PF01370">
    <property type="entry name" value="Epimerase"/>
    <property type="match status" value="1"/>
</dbReference>
<accession>A0A6J7SRA8</accession>
<dbReference type="SUPFAM" id="SSF51735">
    <property type="entry name" value="NAD(P)-binding Rossmann-fold domains"/>
    <property type="match status" value="1"/>
</dbReference>
<dbReference type="InterPro" id="IPR001509">
    <property type="entry name" value="Epimerase_deHydtase"/>
</dbReference>
<gene>
    <name evidence="2" type="ORF">UFOPK4237_01613</name>
</gene>
<organism evidence="2">
    <name type="scientific">freshwater metagenome</name>
    <dbReference type="NCBI Taxonomy" id="449393"/>
    <lineage>
        <taxon>unclassified sequences</taxon>
        <taxon>metagenomes</taxon>
        <taxon>ecological metagenomes</taxon>
    </lineage>
</organism>
<name>A0A6J7SRA8_9ZZZZ</name>
<feature type="domain" description="NAD-dependent epimerase/dehydratase" evidence="1">
    <location>
        <begin position="13"/>
        <end position="131"/>
    </location>
</feature>
<dbReference type="InterPro" id="IPR036291">
    <property type="entry name" value="NAD(P)-bd_dom_sf"/>
</dbReference>
<reference evidence="2" key="1">
    <citation type="submission" date="2020-05" db="EMBL/GenBank/DDBJ databases">
        <authorList>
            <person name="Chiriac C."/>
            <person name="Salcher M."/>
            <person name="Ghai R."/>
            <person name="Kavagutti S V."/>
        </authorList>
    </citation>
    <scope>NUCLEOTIDE SEQUENCE</scope>
</reference>
<sequence>MIEHHPSGQGVFFLTSSAGGVYAGSSNPPFSTLTLPLPLSPYGELKLAQEHVVSNRLLGVCDVVIGRVANLYGPGQNLEKLQGLLSRLALSSITKTPLSIFVSLDTMRDYIYSDDAARIALHWIRKYSGMKTNTPQIKIIASGQPVSIGYLIHLMQDIARTKTPISYGSHSSSAAQARDLRLMPSGQEEVEGFLQTPLPAGTKSIYLDILDRYQTA</sequence>
<evidence type="ECO:0000259" key="1">
    <source>
        <dbReference type="Pfam" id="PF01370"/>
    </source>
</evidence>
<evidence type="ECO:0000313" key="2">
    <source>
        <dbReference type="EMBL" id="CAB5042758.1"/>
    </source>
</evidence>
<proteinExistence type="predicted"/>
<dbReference type="EMBL" id="CAFBPZ010000156">
    <property type="protein sequence ID" value="CAB5042758.1"/>
    <property type="molecule type" value="Genomic_DNA"/>
</dbReference>
<protein>
    <submittedName>
        <fullName evidence="2">Unannotated protein</fullName>
    </submittedName>
</protein>